<organism evidence="3 4">
    <name type="scientific">Piscinibacterium candidicorallinum</name>
    <dbReference type="NCBI Taxonomy" id="1793872"/>
    <lineage>
        <taxon>Bacteria</taxon>
        <taxon>Pseudomonadati</taxon>
        <taxon>Pseudomonadota</taxon>
        <taxon>Betaproteobacteria</taxon>
        <taxon>Burkholderiales</taxon>
        <taxon>Piscinibacterium</taxon>
    </lineage>
</organism>
<name>A0ABV7H4W4_9BURK</name>
<gene>
    <name evidence="3" type="ORF">ACFOEN_07610</name>
</gene>
<dbReference type="PANTHER" id="PTHR46268:SF6">
    <property type="entry name" value="UNIVERSAL STRESS PROTEIN UP12"/>
    <property type="match status" value="1"/>
</dbReference>
<dbReference type="Gene3D" id="3.40.50.620">
    <property type="entry name" value="HUPs"/>
    <property type="match status" value="1"/>
</dbReference>
<dbReference type="Proteomes" id="UP001595556">
    <property type="component" value="Unassembled WGS sequence"/>
</dbReference>
<evidence type="ECO:0000313" key="4">
    <source>
        <dbReference type="Proteomes" id="UP001595556"/>
    </source>
</evidence>
<dbReference type="Pfam" id="PF00582">
    <property type="entry name" value="Usp"/>
    <property type="match status" value="1"/>
</dbReference>
<comment type="similarity">
    <text evidence="1">Belongs to the universal stress protein A family.</text>
</comment>
<reference evidence="4" key="1">
    <citation type="journal article" date="2019" name="Int. J. Syst. Evol. Microbiol.">
        <title>The Global Catalogue of Microorganisms (GCM) 10K type strain sequencing project: providing services to taxonomists for standard genome sequencing and annotation.</title>
        <authorList>
            <consortium name="The Broad Institute Genomics Platform"/>
            <consortium name="The Broad Institute Genome Sequencing Center for Infectious Disease"/>
            <person name="Wu L."/>
            <person name="Ma J."/>
        </authorList>
    </citation>
    <scope>NUCLEOTIDE SEQUENCE [LARGE SCALE GENOMIC DNA]</scope>
    <source>
        <strain evidence="4">KCTC 52168</strain>
    </source>
</reference>
<protein>
    <submittedName>
        <fullName evidence="3">Universal stress protein</fullName>
    </submittedName>
</protein>
<dbReference type="EMBL" id="JBHRTI010000004">
    <property type="protein sequence ID" value="MFC3147505.1"/>
    <property type="molecule type" value="Genomic_DNA"/>
</dbReference>
<evidence type="ECO:0000313" key="3">
    <source>
        <dbReference type="EMBL" id="MFC3147505.1"/>
    </source>
</evidence>
<proteinExistence type="inferred from homology"/>
<sequence length="140" mass="14882">MKILLAVDGSAYTKKMLAYLVTHLEMMGSEAEFTAINVQLPLPLRAARAAGKEMVDRFHDDAFKATIAPIEKFFGKHGLKLATKMVIGNPGDEIAALAKKGKFGLVVIGSHGHGSVKSLVLGSVAQRVLASCAVPVLIVR</sequence>
<keyword evidence="4" id="KW-1185">Reference proteome</keyword>
<dbReference type="SUPFAM" id="SSF52402">
    <property type="entry name" value="Adenine nucleotide alpha hydrolases-like"/>
    <property type="match status" value="1"/>
</dbReference>
<accession>A0ABV7H4W4</accession>
<dbReference type="RefSeq" id="WP_377302677.1">
    <property type="nucleotide sequence ID" value="NZ_CP180191.1"/>
</dbReference>
<dbReference type="CDD" id="cd00293">
    <property type="entry name" value="USP-like"/>
    <property type="match status" value="1"/>
</dbReference>
<evidence type="ECO:0000256" key="1">
    <source>
        <dbReference type="ARBA" id="ARBA00008791"/>
    </source>
</evidence>
<feature type="domain" description="UspA" evidence="2">
    <location>
        <begin position="2"/>
        <end position="140"/>
    </location>
</feature>
<comment type="caution">
    <text evidence="3">The sequence shown here is derived from an EMBL/GenBank/DDBJ whole genome shotgun (WGS) entry which is preliminary data.</text>
</comment>
<dbReference type="InterPro" id="IPR014729">
    <property type="entry name" value="Rossmann-like_a/b/a_fold"/>
</dbReference>
<evidence type="ECO:0000259" key="2">
    <source>
        <dbReference type="Pfam" id="PF00582"/>
    </source>
</evidence>
<dbReference type="InterPro" id="IPR006016">
    <property type="entry name" value="UspA"/>
</dbReference>
<dbReference type="PANTHER" id="PTHR46268">
    <property type="entry name" value="STRESS RESPONSE PROTEIN NHAX"/>
    <property type="match status" value="1"/>
</dbReference>